<feature type="compositionally biased region" description="Gly residues" evidence="1">
    <location>
        <begin position="25"/>
        <end position="37"/>
    </location>
</feature>
<protein>
    <recommendedName>
        <fullName evidence="4">Lipoprotein</fullName>
    </recommendedName>
</protein>
<dbReference type="AlphaFoldDB" id="A0A6M4MDS5"/>
<keyword evidence="3" id="KW-1185">Reference proteome</keyword>
<evidence type="ECO:0008006" key="4">
    <source>
        <dbReference type="Google" id="ProtNLM"/>
    </source>
</evidence>
<evidence type="ECO:0000313" key="3">
    <source>
        <dbReference type="Proteomes" id="UP000219285"/>
    </source>
</evidence>
<dbReference type="RefSeq" id="WP_075607930.1">
    <property type="nucleotide sequence ID" value="NZ_CP052766.1"/>
</dbReference>
<evidence type="ECO:0000313" key="2">
    <source>
        <dbReference type="EMBL" id="QJR80770.1"/>
    </source>
</evidence>
<name>A0A6M4MDS5_9ALTE</name>
<sequence length="188" mass="19340">MNVSRVSTLFALTIALAGCGGGSGSGGGSSSDGGTTGGSKPAAKTPAQIIADAKSFTTSQLNTAARTLADNGYNGSESKAGLDIALAQQVYRMMFDDNLLVVPEITEQLNASELAEDGSIDTTLDCERGGSVSYNGQFQHSGIGKVTLKFDNCISFYDDFATSGVAAISIDSLDDATSYSVYFNPRSA</sequence>
<reference evidence="3" key="1">
    <citation type="submission" date="2014-12" db="EMBL/GenBank/DDBJ databases">
        <title>Complete genome sequence of a multi-drug resistant Klebsiella pneumoniae.</title>
        <authorList>
            <person name="Hua X."/>
            <person name="Chen Q."/>
            <person name="Li X."/>
            <person name="Feng Y."/>
            <person name="Ruan Z."/>
            <person name="Yu Y."/>
        </authorList>
    </citation>
    <scope>NUCLEOTIDE SEQUENCE [LARGE SCALE GENOMIC DNA]</scope>
    <source>
        <strain evidence="3">5.12</strain>
    </source>
</reference>
<gene>
    <name evidence="2" type="ORF">CA267_008260</name>
</gene>
<feature type="region of interest" description="Disordered" evidence="1">
    <location>
        <begin position="25"/>
        <end position="44"/>
    </location>
</feature>
<dbReference type="PROSITE" id="PS51257">
    <property type="entry name" value="PROKAR_LIPOPROTEIN"/>
    <property type="match status" value="1"/>
</dbReference>
<evidence type="ECO:0000256" key="1">
    <source>
        <dbReference type="SAM" id="MobiDB-lite"/>
    </source>
</evidence>
<reference evidence="2 3" key="2">
    <citation type="submission" date="2020-04" db="EMBL/GenBank/DDBJ databases">
        <title>Complete genome sequence of Alteromonas pelagimontana 5.12T.</title>
        <authorList>
            <person name="Sinha R.K."/>
            <person name="Krishnan K.P."/>
            <person name="Kurian J.P."/>
        </authorList>
    </citation>
    <scope>NUCLEOTIDE SEQUENCE [LARGE SCALE GENOMIC DNA]</scope>
    <source>
        <strain evidence="2 3">5.12</strain>
    </source>
</reference>
<dbReference type="KEGG" id="apel:CA267_008260"/>
<dbReference type="Proteomes" id="UP000219285">
    <property type="component" value="Chromosome"/>
</dbReference>
<proteinExistence type="predicted"/>
<organism evidence="2 3">
    <name type="scientific">Alteromonas pelagimontana</name>
    <dbReference type="NCBI Taxonomy" id="1858656"/>
    <lineage>
        <taxon>Bacteria</taxon>
        <taxon>Pseudomonadati</taxon>
        <taxon>Pseudomonadota</taxon>
        <taxon>Gammaproteobacteria</taxon>
        <taxon>Alteromonadales</taxon>
        <taxon>Alteromonadaceae</taxon>
        <taxon>Alteromonas/Salinimonas group</taxon>
        <taxon>Alteromonas</taxon>
    </lineage>
</organism>
<accession>A0A6M4MDS5</accession>
<dbReference type="EMBL" id="CP052766">
    <property type="protein sequence ID" value="QJR80770.1"/>
    <property type="molecule type" value="Genomic_DNA"/>
</dbReference>